<dbReference type="CDD" id="cd18793">
    <property type="entry name" value="SF2_C_SNF"/>
    <property type="match status" value="1"/>
</dbReference>
<dbReference type="SUPFAM" id="SSF57850">
    <property type="entry name" value="RING/U-box"/>
    <property type="match status" value="1"/>
</dbReference>
<dbReference type="GO" id="GO:0061630">
    <property type="term" value="F:ubiquitin protein ligase activity"/>
    <property type="evidence" value="ECO:0007669"/>
    <property type="project" value="TreeGrafter"/>
</dbReference>
<evidence type="ECO:0000313" key="9">
    <source>
        <dbReference type="EMBL" id="MBW14082.1"/>
    </source>
</evidence>
<dbReference type="EMBL" id="GFXV01002277">
    <property type="protein sequence ID" value="MBW14082.1"/>
    <property type="molecule type" value="Transcribed_RNA"/>
</dbReference>
<keyword evidence="1" id="KW-0479">Metal-binding</keyword>
<accession>A0A2H8TK97</accession>
<dbReference type="GO" id="GO:0008270">
    <property type="term" value="F:zinc ion binding"/>
    <property type="evidence" value="ECO:0007669"/>
    <property type="project" value="UniProtKB-KW"/>
</dbReference>
<feature type="domain" description="RING-type" evidence="7">
    <location>
        <begin position="84"/>
        <end position="127"/>
    </location>
</feature>
<reference evidence="9" key="1">
    <citation type="submission" date="2017-10" db="EMBL/GenBank/DDBJ databases">
        <title>Transcriptome Assembly of Sugarcane Aphid Adults.</title>
        <authorList>
            <person name="Scully E.D."/>
            <person name="Palmer N.A."/>
            <person name="Geib S.M."/>
            <person name="Sarath G."/>
            <person name="Sattler S.E."/>
        </authorList>
    </citation>
    <scope>NUCLEOTIDE SEQUENCE</scope>
    <source>
        <tissue evidence="9">Whole body</tissue>
    </source>
</reference>
<dbReference type="OrthoDB" id="423559at2759"/>
<dbReference type="GO" id="GO:0000209">
    <property type="term" value="P:protein polyubiquitination"/>
    <property type="evidence" value="ECO:0007669"/>
    <property type="project" value="TreeGrafter"/>
</dbReference>
<evidence type="ECO:0000259" key="8">
    <source>
        <dbReference type="PROSITE" id="PS51194"/>
    </source>
</evidence>
<keyword evidence="3" id="KW-0378">Hydrolase</keyword>
<feature type="domain" description="Helicase C-terminal" evidence="8">
    <location>
        <begin position="158"/>
        <end position="318"/>
    </location>
</feature>
<dbReference type="PANTHER" id="PTHR45865">
    <property type="entry name" value="E3 UBIQUITIN-PROTEIN LIGASE SHPRH FAMILY MEMBER"/>
    <property type="match status" value="1"/>
</dbReference>
<dbReference type="SMART" id="SM00490">
    <property type="entry name" value="HELICc"/>
    <property type="match status" value="1"/>
</dbReference>
<dbReference type="PANTHER" id="PTHR45865:SF1">
    <property type="entry name" value="E3 UBIQUITIN-PROTEIN LIGASE SHPRH"/>
    <property type="match status" value="1"/>
</dbReference>
<dbReference type="PROSITE" id="PS00518">
    <property type="entry name" value="ZF_RING_1"/>
    <property type="match status" value="1"/>
</dbReference>
<protein>
    <submittedName>
        <fullName evidence="9">E3 ubiquitin-protein ligase SHPRH</fullName>
    </submittedName>
</protein>
<sequence length="330" mass="37222">MAKSRLRLGDNLGTETDEDGPPKKKSKREDENDVIMEQYVDFNMMALTADIPVTVSVLEKKIGTLLYLENLKKEKENSTEVDTCPICCLNGDAGWAVLLCGHSVCNQCLATMCNHSDAFDIACPMCRNNTPMDSISYVKNNREGEVSNIVIKGSFSTKIESVTLKLMELITQDPNVKVLIFSNWDKALNLLGEALEQNSINFRILKTGNKYKKTLRDFKSNKKINALLMKLSLGSKGLNLSEATRVFFMEPIINKADELQAIGRINRIGQTKPTFVHNFIIRDSIEENITNVFSGAMLDRWDDITLSQLIRVFERNESNSILEPNNDIRE</sequence>
<evidence type="ECO:0000259" key="7">
    <source>
        <dbReference type="PROSITE" id="PS50089"/>
    </source>
</evidence>
<dbReference type="Gene3D" id="3.40.50.300">
    <property type="entry name" value="P-loop containing nucleotide triphosphate hydrolases"/>
    <property type="match status" value="1"/>
</dbReference>
<keyword evidence="2 5" id="KW-0863">Zinc-finger</keyword>
<dbReference type="SUPFAM" id="SSF52540">
    <property type="entry name" value="P-loop containing nucleoside triphosphate hydrolases"/>
    <property type="match status" value="1"/>
</dbReference>
<dbReference type="AlphaFoldDB" id="A0A2H8TK97"/>
<feature type="region of interest" description="Disordered" evidence="6">
    <location>
        <begin position="1"/>
        <end position="31"/>
    </location>
</feature>
<dbReference type="InterPro" id="IPR013083">
    <property type="entry name" value="Znf_RING/FYVE/PHD"/>
</dbReference>
<dbReference type="GO" id="GO:0005634">
    <property type="term" value="C:nucleus"/>
    <property type="evidence" value="ECO:0007669"/>
    <property type="project" value="TreeGrafter"/>
</dbReference>
<dbReference type="InterPro" id="IPR027417">
    <property type="entry name" value="P-loop_NTPase"/>
</dbReference>
<evidence type="ECO:0000256" key="2">
    <source>
        <dbReference type="ARBA" id="ARBA00022771"/>
    </source>
</evidence>
<gene>
    <name evidence="9" type="primary">SHPRH_3</name>
</gene>
<dbReference type="InterPro" id="IPR052583">
    <property type="entry name" value="ATP-helicase/E3_Ub-Ligase"/>
</dbReference>
<evidence type="ECO:0000256" key="6">
    <source>
        <dbReference type="SAM" id="MobiDB-lite"/>
    </source>
</evidence>
<dbReference type="Pfam" id="PF00271">
    <property type="entry name" value="Helicase_C"/>
    <property type="match status" value="1"/>
</dbReference>
<name>A0A2H8TK97_9HEMI</name>
<evidence type="ECO:0000256" key="4">
    <source>
        <dbReference type="ARBA" id="ARBA00022833"/>
    </source>
</evidence>
<dbReference type="PROSITE" id="PS51194">
    <property type="entry name" value="HELICASE_CTER"/>
    <property type="match status" value="1"/>
</dbReference>
<keyword evidence="4" id="KW-0862">Zinc</keyword>
<dbReference type="InterPro" id="IPR001650">
    <property type="entry name" value="Helicase_C-like"/>
</dbReference>
<evidence type="ECO:0000256" key="5">
    <source>
        <dbReference type="PROSITE-ProRule" id="PRU00175"/>
    </source>
</evidence>
<dbReference type="GO" id="GO:0016787">
    <property type="term" value="F:hydrolase activity"/>
    <property type="evidence" value="ECO:0007669"/>
    <property type="project" value="UniProtKB-KW"/>
</dbReference>
<dbReference type="InterPro" id="IPR001841">
    <property type="entry name" value="Znf_RING"/>
</dbReference>
<dbReference type="Gene3D" id="3.30.40.10">
    <property type="entry name" value="Zinc/RING finger domain, C3HC4 (zinc finger)"/>
    <property type="match status" value="1"/>
</dbReference>
<evidence type="ECO:0000256" key="3">
    <source>
        <dbReference type="ARBA" id="ARBA00022801"/>
    </source>
</evidence>
<dbReference type="InterPro" id="IPR017907">
    <property type="entry name" value="Znf_RING_CS"/>
</dbReference>
<evidence type="ECO:0000256" key="1">
    <source>
        <dbReference type="ARBA" id="ARBA00022723"/>
    </source>
</evidence>
<organism evidence="9">
    <name type="scientific">Melanaphis sacchari</name>
    <dbReference type="NCBI Taxonomy" id="742174"/>
    <lineage>
        <taxon>Eukaryota</taxon>
        <taxon>Metazoa</taxon>
        <taxon>Ecdysozoa</taxon>
        <taxon>Arthropoda</taxon>
        <taxon>Hexapoda</taxon>
        <taxon>Insecta</taxon>
        <taxon>Pterygota</taxon>
        <taxon>Neoptera</taxon>
        <taxon>Paraneoptera</taxon>
        <taxon>Hemiptera</taxon>
        <taxon>Sternorrhyncha</taxon>
        <taxon>Aphidomorpha</taxon>
        <taxon>Aphidoidea</taxon>
        <taxon>Aphididae</taxon>
        <taxon>Aphidini</taxon>
        <taxon>Melanaphis</taxon>
    </lineage>
</organism>
<dbReference type="SMART" id="SM00184">
    <property type="entry name" value="RING"/>
    <property type="match status" value="1"/>
</dbReference>
<dbReference type="GO" id="GO:0006974">
    <property type="term" value="P:DNA damage response"/>
    <property type="evidence" value="ECO:0007669"/>
    <property type="project" value="TreeGrafter"/>
</dbReference>
<proteinExistence type="predicted"/>
<dbReference type="InterPro" id="IPR049730">
    <property type="entry name" value="SNF2/RAD54-like_C"/>
</dbReference>
<dbReference type="PROSITE" id="PS50089">
    <property type="entry name" value="ZF_RING_2"/>
    <property type="match status" value="1"/>
</dbReference>